<proteinExistence type="predicted"/>
<feature type="domain" description="Molybdopterin cofactor biosynthesis C (MoaC)" evidence="4">
    <location>
        <begin position="1"/>
        <end position="38"/>
    </location>
</feature>
<dbReference type="InterPro" id="IPR002820">
    <property type="entry name" value="Mopterin_CF_biosynth-C_dom"/>
</dbReference>
<reference evidence="5 6" key="1">
    <citation type="submission" date="2017-05" db="EMBL/GenBank/DDBJ databases">
        <title>Polynucleobacter sp. MWH-K35W1 isolated from the permanently anoxic monimolimnion of a meromictic lake.</title>
        <authorList>
            <person name="Hahn M.W."/>
        </authorList>
    </citation>
    <scope>NUCLEOTIDE SEQUENCE [LARGE SCALE GENOMIC DNA]</scope>
    <source>
        <strain evidence="5 6">MWH-K35W1</strain>
    </source>
</reference>
<dbReference type="Proteomes" id="UP000198104">
    <property type="component" value="Unassembled WGS sequence"/>
</dbReference>
<evidence type="ECO:0000256" key="1">
    <source>
        <dbReference type="ARBA" id="ARBA00005046"/>
    </source>
</evidence>
<name>A0A254PXY2_9BURK</name>
<dbReference type="SUPFAM" id="SSF55040">
    <property type="entry name" value="Molybdenum cofactor biosynthesis protein C, MoaC"/>
    <property type="match status" value="1"/>
</dbReference>
<organism evidence="5 6">
    <name type="scientific">Polynucleobacter aenigmaticus</name>
    <dbReference type="NCBI Taxonomy" id="1743164"/>
    <lineage>
        <taxon>Bacteria</taxon>
        <taxon>Pseudomonadati</taxon>
        <taxon>Pseudomonadota</taxon>
        <taxon>Betaproteobacteria</taxon>
        <taxon>Burkholderiales</taxon>
        <taxon>Burkholderiaceae</taxon>
        <taxon>Polynucleobacter</taxon>
    </lineage>
</organism>
<protein>
    <submittedName>
        <fullName evidence="5">Molybdenum cofactor biosynthesis protein C</fullName>
    </submittedName>
</protein>
<comment type="caution">
    <text evidence="5">The sequence shown here is derived from an EMBL/GenBank/DDBJ whole genome shotgun (WGS) entry which is preliminary data.</text>
</comment>
<accession>A0A254PXY2</accession>
<dbReference type="Gene3D" id="3.30.70.640">
    <property type="entry name" value="Molybdopterin cofactor biosynthesis C (MoaC) domain"/>
    <property type="match status" value="1"/>
</dbReference>
<keyword evidence="6" id="KW-1185">Reference proteome</keyword>
<gene>
    <name evidence="5" type="ORF">CBI30_09605</name>
</gene>
<dbReference type="AlphaFoldDB" id="A0A254PXY2"/>
<keyword evidence="2" id="KW-0501">Molybdenum cofactor biosynthesis</keyword>
<evidence type="ECO:0000256" key="3">
    <source>
        <dbReference type="ARBA" id="ARBA00055087"/>
    </source>
</evidence>
<sequence>MEALTAVQVALLTIYDMAKAVDRGMVMGDIHLLEKSGGKSGEWKAVNPI</sequence>
<evidence type="ECO:0000313" key="6">
    <source>
        <dbReference type="Proteomes" id="UP000198104"/>
    </source>
</evidence>
<evidence type="ECO:0000259" key="4">
    <source>
        <dbReference type="Pfam" id="PF01967"/>
    </source>
</evidence>
<dbReference type="InterPro" id="IPR036522">
    <property type="entry name" value="MoaC_sf"/>
</dbReference>
<evidence type="ECO:0000313" key="5">
    <source>
        <dbReference type="EMBL" id="OWS69421.1"/>
    </source>
</evidence>
<dbReference type="EMBL" id="NGUO01000016">
    <property type="protein sequence ID" value="OWS69421.1"/>
    <property type="molecule type" value="Genomic_DNA"/>
</dbReference>
<dbReference type="UniPathway" id="UPA00344"/>
<dbReference type="GO" id="GO:0006777">
    <property type="term" value="P:Mo-molybdopterin cofactor biosynthetic process"/>
    <property type="evidence" value="ECO:0007669"/>
    <property type="project" value="UniProtKB-KW"/>
</dbReference>
<comment type="function">
    <text evidence="3">Catalyzes the conversion of (8S)-3',8-cyclo-7,8-dihydroguanosine 5'-triphosphate to cyclic pyranopterin monophosphate (cPMP).</text>
</comment>
<evidence type="ECO:0000256" key="2">
    <source>
        <dbReference type="ARBA" id="ARBA00023150"/>
    </source>
</evidence>
<comment type="pathway">
    <text evidence="1">Cofactor biosynthesis; molybdopterin biosynthesis.</text>
</comment>
<dbReference type="Pfam" id="PF01967">
    <property type="entry name" value="MoaC"/>
    <property type="match status" value="1"/>
</dbReference>